<organism evidence="3 4">
    <name type="scientific">Pectobacterium punjabense</name>
    <dbReference type="NCBI Taxonomy" id="2108399"/>
    <lineage>
        <taxon>Bacteria</taxon>
        <taxon>Pseudomonadati</taxon>
        <taxon>Pseudomonadota</taxon>
        <taxon>Gammaproteobacteria</taxon>
        <taxon>Enterobacterales</taxon>
        <taxon>Pectobacteriaceae</taxon>
        <taxon>Pectobacterium</taxon>
    </lineage>
</organism>
<sequence>MNTAEDFNRLYTDVSRNIQQTLADIAKLNVENEDGKQHMNAMTEKLQILQENFNQKLSYLEKHAEWDKFTLAFFGETNAGKSTIIESLRILFDEESRRQLLQKNHNDLDKAEQELRETLEQLRSNLGEVYSDVVSKITDISFSVMRLTQIIDNESTLRLKIEGEESKARLQLEQNESQSRLKILQRQTSAKARLTLLMTAIAGLAIGSGAVILVNMLAGQ</sequence>
<keyword evidence="2" id="KW-0472">Membrane</keyword>
<keyword evidence="2" id="KW-0812">Transmembrane</keyword>
<dbReference type="InterPro" id="IPR027417">
    <property type="entry name" value="P-loop_NTPase"/>
</dbReference>
<feature type="transmembrane region" description="Helical" evidence="2">
    <location>
        <begin position="194"/>
        <end position="218"/>
    </location>
</feature>
<accession>A0ABX6L4Y0</accession>
<evidence type="ECO:0000256" key="2">
    <source>
        <dbReference type="SAM" id="Phobius"/>
    </source>
</evidence>
<keyword evidence="4" id="KW-1185">Reference proteome</keyword>
<evidence type="ECO:0000256" key="1">
    <source>
        <dbReference type="SAM" id="Coils"/>
    </source>
</evidence>
<gene>
    <name evidence="3" type="ORF">E2566_16500</name>
</gene>
<dbReference type="SUPFAM" id="SSF52540">
    <property type="entry name" value="P-loop containing nucleoside triphosphate hydrolases"/>
    <property type="match status" value="1"/>
</dbReference>
<feature type="coiled-coil region" evidence="1">
    <location>
        <begin position="98"/>
        <end position="128"/>
    </location>
</feature>
<dbReference type="GeneID" id="90764550"/>
<keyword evidence="1" id="KW-0175">Coiled coil</keyword>
<dbReference type="Proteomes" id="UP000502681">
    <property type="component" value="Chromosome"/>
</dbReference>
<name>A0ABX6L4Y0_9GAMM</name>
<keyword evidence="2" id="KW-1133">Transmembrane helix</keyword>
<proteinExistence type="predicted"/>
<dbReference type="Gene3D" id="3.40.50.300">
    <property type="entry name" value="P-loop containing nucleotide triphosphate hydrolases"/>
    <property type="match status" value="1"/>
</dbReference>
<dbReference type="EMBL" id="CP038498">
    <property type="protein sequence ID" value="QJA21395.1"/>
    <property type="molecule type" value="Genomic_DNA"/>
</dbReference>
<evidence type="ECO:0000313" key="3">
    <source>
        <dbReference type="EMBL" id="QJA21395.1"/>
    </source>
</evidence>
<evidence type="ECO:0000313" key="4">
    <source>
        <dbReference type="Proteomes" id="UP000502681"/>
    </source>
</evidence>
<reference evidence="3 4" key="1">
    <citation type="submission" date="2019-04" db="EMBL/GenBank/DDBJ databases">
        <title>Whole Genome Sequencing of Pectobacterium punjabense SS95.</title>
        <authorList>
            <person name="Sarfraz S."/>
            <person name="Oulghazi S."/>
            <person name="Roques C."/>
            <person name="Vandecasteele C."/>
            <person name="Faure D."/>
        </authorList>
    </citation>
    <scope>NUCLEOTIDE SEQUENCE [LARGE SCALE GENOMIC DNA]</scope>
    <source>
        <strain evidence="3 4">SS95</strain>
    </source>
</reference>
<protein>
    <submittedName>
        <fullName evidence="3">Uncharacterized protein</fullName>
    </submittedName>
</protein>
<dbReference type="RefSeq" id="WP_107169128.1">
    <property type="nucleotide sequence ID" value="NZ_CP038498.1"/>
</dbReference>